<proteinExistence type="predicted"/>
<feature type="transmembrane region" description="Helical" evidence="1">
    <location>
        <begin position="81"/>
        <end position="100"/>
    </location>
</feature>
<feature type="transmembrane region" description="Helical" evidence="1">
    <location>
        <begin position="106"/>
        <end position="131"/>
    </location>
</feature>
<feature type="transmembrane region" description="Helical" evidence="1">
    <location>
        <begin position="143"/>
        <end position="163"/>
    </location>
</feature>
<dbReference type="Proteomes" id="UP000287124">
    <property type="component" value="Unassembled WGS sequence"/>
</dbReference>
<feature type="transmembrane region" description="Helical" evidence="1">
    <location>
        <begin position="278"/>
        <end position="294"/>
    </location>
</feature>
<feature type="transmembrane region" description="Helical" evidence="1">
    <location>
        <begin position="254"/>
        <end position="273"/>
    </location>
</feature>
<dbReference type="SUPFAM" id="SSF103473">
    <property type="entry name" value="MFS general substrate transporter"/>
    <property type="match status" value="1"/>
</dbReference>
<dbReference type="Gene3D" id="1.20.1250.20">
    <property type="entry name" value="MFS general substrate transporter like domains"/>
    <property type="match status" value="1"/>
</dbReference>
<feature type="transmembrane region" description="Helical" evidence="1">
    <location>
        <begin position="300"/>
        <end position="321"/>
    </location>
</feature>
<sequence>MAPQSPAVEQSAPAMVALVSFANMFSVGTVYALSALQAELPRLLDTSHAWSSVSFAAACLGLSVGVASCAAVMARVGARSTAAAGTGLWGLAVVGTGISLDCINLTSLLACLAVGSIGVGWTYLAVVVLVGQAFPPHSRLRSAIGPLGFSSGSAVCFALALILDVESLDAESLGQLLQLGGVAICIVGVTTQAVLLNDKEKGKLDNAERYQPKPSAMAFEDFLLFFNALPGMVVFSTLWGTASYHGQGFAARQVLPYFMVALALGGFMAPVLAVRPRLAFLALFYIRGAALLSFSKWPGLLTAVIALSMVLFGHGAGFGILPGLIKAKESDPARFRARYGRTLVAWGAAGIVSFVITGLLVSPPGDGSSASFVAGLSILSFAVYMQLTNALQ</sequence>
<evidence type="ECO:0008006" key="4">
    <source>
        <dbReference type="Google" id="ProtNLM"/>
    </source>
</evidence>
<keyword evidence="3" id="KW-1185">Reference proteome</keyword>
<gene>
    <name evidence="2" type="ORF">BHE90_003523</name>
</gene>
<feature type="transmembrane region" description="Helical" evidence="1">
    <location>
        <begin position="342"/>
        <end position="361"/>
    </location>
</feature>
<reference evidence="2 3" key="1">
    <citation type="submission" date="2017-06" db="EMBL/GenBank/DDBJ databases">
        <title>Comparative genomic analysis of Ambrosia Fusariam Clade fungi.</title>
        <authorList>
            <person name="Stajich J.E."/>
            <person name="Carrillo J."/>
            <person name="Kijimoto T."/>
            <person name="Eskalen A."/>
            <person name="O'Donnell K."/>
            <person name="Kasson M."/>
        </authorList>
    </citation>
    <scope>NUCLEOTIDE SEQUENCE [LARGE SCALE GENOMIC DNA]</scope>
    <source>
        <strain evidence="2 3">UCR1854</strain>
    </source>
</reference>
<dbReference type="AlphaFoldDB" id="A0A430M1T8"/>
<dbReference type="EMBL" id="MIKF01000033">
    <property type="protein sequence ID" value="RTE81933.1"/>
    <property type="molecule type" value="Genomic_DNA"/>
</dbReference>
<comment type="caution">
    <text evidence="2">The sequence shown here is derived from an EMBL/GenBank/DDBJ whole genome shotgun (WGS) entry which is preliminary data.</text>
</comment>
<keyword evidence="1" id="KW-1133">Transmembrane helix</keyword>
<feature type="transmembrane region" description="Helical" evidence="1">
    <location>
        <begin position="53"/>
        <end position="74"/>
    </location>
</feature>
<protein>
    <recommendedName>
        <fullName evidence="4">Major facilitator superfamily (MFS) profile domain-containing protein</fullName>
    </recommendedName>
</protein>
<evidence type="ECO:0000256" key="1">
    <source>
        <dbReference type="SAM" id="Phobius"/>
    </source>
</evidence>
<feature type="transmembrane region" description="Helical" evidence="1">
    <location>
        <begin position="175"/>
        <end position="196"/>
    </location>
</feature>
<name>A0A430M1T8_9HYPO</name>
<accession>A0A430M1T8</accession>
<feature type="transmembrane region" description="Helical" evidence="1">
    <location>
        <begin position="367"/>
        <end position="387"/>
    </location>
</feature>
<organism evidence="2 3">
    <name type="scientific">Fusarium euwallaceae</name>
    <dbReference type="NCBI Taxonomy" id="1147111"/>
    <lineage>
        <taxon>Eukaryota</taxon>
        <taxon>Fungi</taxon>
        <taxon>Dikarya</taxon>
        <taxon>Ascomycota</taxon>
        <taxon>Pezizomycotina</taxon>
        <taxon>Sordariomycetes</taxon>
        <taxon>Hypocreomycetidae</taxon>
        <taxon>Hypocreales</taxon>
        <taxon>Nectriaceae</taxon>
        <taxon>Fusarium</taxon>
        <taxon>Fusarium solani species complex</taxon>
    </lineage>
</organism>
<feature type="transmembrane region" description="Helical" evidence="1">
    <location>
        <begin position="217"/>
        <end position="242"/>
    </location>
</feature>
<evidence type="ECO:0000313" key="2">
    <source>
        <dbReference type="EMBL" id="RTE81933.1"/>
    </source>
</evidence>
<keyword evidence="1" id="KW-0812">Transmembrane</keyword>
<feature type="transmembrane region" description="Helical" evidence="1">
    <location>
        <begin position="12"/>
        <end position="33"/>
    </location>
</feature>
<keyword evidence="1" id="KW-0472">Membrane</keyword>
<dbReference type="InterPro" id="IPR036259">
    <property type="entry name" value="MFS_trans_sf"/>
</dbReference>
<evidence type="ECO:0000313" key="3">
    <source>
        <dbReference type="Proteomes" id="UP000287124"/>
    </source>
</evidence>